<evidence type="ECO:0000256" key="1">
    <source>
        <dbReference type="SAM" id="MobiDB-lite"/>
    </source>
</evidence>
<dbReference type="EMBL" id="BAABIK010000008">
    <property type="protein sequence ID" value="GAA4937828.1"/>
    <property type="molecule type" value="Genomic_DNA"/>
</dbReference>
<sequence>MCSTVVGAGESPRAAAPAGVSSRGSPPSPGPVGFAVFAMLESFFRSACAVNAWLDTRGLSRPCAPDVRAGTRRVTRAGRWYP</sequence>
<proteinExistence type="predicted"/>
<keyword evidence="3" id="KW-1185">Reference proteome</keyword>
<dbReference type="Proteomes" id="UP001499993">
    <property type="component" value="Unassembled WGS sequence"/>
</dbReference>
<gene>
    <name evidence="2" type="ORF">GCM10023224_18730</name>
</gene>
<accession>A0ABP9GGB4</accession>
<reference evidence="3" key="1">
    <citation type="journal article" date="2019" name="Int. J. Syst. Evol. Microbiol.">
        <title>The Global Catalogue of Microorganisms (GCM) 10K type strain sequencing project: providing services to taxonomists for standard genome sequencing and annotation.</title>
        <authorList>
            <consortium name="The Broad Institute Genomics Platform"/>
            <consortium name="The Broad Institute Genome Sequencing Center for Infectious Disease"/>
            <person name="Wu L."/>
            <person name="Ma J."/>
        </authorList>
    </citation>
    <scope>NUCLEOTIDE SEQUENCE [LARGE SCALE GENOMIC DNA]</scope>
    <source>
        <strain evidence="3">JCM 18123</strain>
    </source>
</reference>
<evidence type="ECO:0000313" key="3">
    <source>
        <dbReference type="Proteomes" id="UP001499993"/>
    </source>
</evidence>
<comment type="caution">
    <text evidence="2">The sequence shown here is derived from an EMBL/GenBank/DDBJ whole genome shotgun (WGS) entry which is preliminary data.</text>
</comment>
<feature type="region of interest" description="Disordered" evidence="1">
    <location>
        <begin position="1"/>
        <end position="28"/>
    </location>
</feature>
<protein>
    <submittedName>
        <fullName evidence="2">Uncharacterized protein</fullName>
    </submittedName>
</protein>
<evidence type="ECO:0000313" key="2">
    <source>
        <dbReference type="EMBL" id="GAA4937828.1"/>
    </source>
</evidence>
<feature type="compositionally biased region" description="Low complexity" evidence="1">
    <location>
        <begin position="11"/>
        <end position="25"/>
    </location>
</feature>
<organism evidence="2 3">
    <name type="scientific">Streptomonospora halophila</name>
    <dbReference type="NCBI Taxonomy" id="427369"/>
    <lineage>
        <taxon>Bacteria</taxon>
        <taxon>Bacillati</taxon>
        <taxon>Actinomycetota</taxon>
        <taxon>Actinomycetes</taxon>
        <taxon>Streptosporangiales</taxon>
        <taxon>Nocardiopsidaceae</taxon>
        <taxon>Streptomonospora</taxon>
    </lineage>
</organism>
<name>A0ABP9GGB4_9ACTN</name>